<proteinExistence type="predicted"/>
<evidence type="ECO:0000313" key="4">
    <source>
        <dbReference type="EMBL" id="SFJ68288.1"/>
    </source>
</evidence>
<dbReference type="AlphaFoldDB" id="A0A1I3TAS5"/>
<evidence type="ECO:0000313" key="5">
    <source>
        <dbReference type="Proteomes" id="UP000243887"/>
    </source>
</evidence>
<dbReference type="Proteomes" id="UP000243887">
    <property type="component" value="Unassembled WGS sequence"/>
</dbReference>
<dbReference type="InterPro" id="IPR012338">
    <property type="entry name" value="Beta-lactam/transpept-like"/>
</dbReference>
<name>A0A1I3TAS5_9FLAO</name>
<evidence type="ECO:0000256" key="2">
    <source>
        <dbReference type="ARBA" id="ARBA00023136"/>
    </source>
</evidence>
<dbReference type="EMBL" id="FORU01000013">
    <property type="protein sequence ID" value="SFJ68288.1"/>
    <property type="molecule type" value="Genomic_DNA"/>
</dbReference>
<protein>
    <submittedName>
        <fullName evidence="4">CubicO group peptidase, beta-lactamase class C family</fullName>
    </submittedName>
</protein>
<accession>A0A1I3TAS5</accession>
<evidence type="ECO:0000256" key="1">
    <source>
        <dbReference type="ARBA" id="ARBA00004370"/>
    </source>
</evidence>
<dbReference type="PANTHER" id="PTHR46825">
    <property type="entry name" value="D-ALANYL-D-ALANINE-CARBOXYPEPTIDASE/ENDOPEPTIDASE AMPH"/>
    <property type="match status" value="1"/>
</dbReference>
<reference evidence="5" key="1">
    <citation type="submission" date="2016-10" db="EMBL/GenBank/DDBJ databases">
        <authorList>
            <person name="Varghese N."/>
            <person name="Submissions S."/>
        </authorList>
    </citation>
    <scope>NUCLEOTIDE SEQUENCE [LARGE SCALE GENOMIC DNA]</scope>
    <source>
        <strain evidence="5">DSM 26542</strain>
    </source>
</reference>
<gene>
    <name evidence="4" type="ORF">SAMN04487893_1134</name>
</gene>
<dbReference type="Pfam" id="PF00144">
    <property type="entry name" value="Beta-lactamase"/>
    <property type="match status" value="1"/>
</dbReference>
<dbReference type="PROSITE" id="PS51257">
    <property type="entry name" value="PROKAR_LIPOPROTEIN"/>
    <property type="match status" value="1"/>
</dbReference>
<dbReference type="SUPFAM" id="SSF56601">
    <property type="entry name" value="beta-lactamase/transpeptidase-like"/>
    <property type="match status" value="1"/>
</dbReference>
<comment type="subcellular location">
    <subcellularLocation>
        <location evidence="1">Membrane</location>
    </subcellularLocation>
</comment>
<dbReference type="Gene3D" id="3.40.710.10">
    <property type="entry name" value="DD-peptidase/beta-lactamase superfamily"/>
    <property type="match status" value="1"/>
</dbReference>
<evidence type="ECO:0000259" key="3">
    <source>
        <dbReference type="Pfam" id="PF00144"/>
    </source>
</evidence>
<dbReference type="InterPro" id="IPR050491">
    <property type="entry name" value="AmpC-like"/>
</dbReference>
<keyword evidence="2" id="KW-0472">Membrane</keyword>
<sequence length="407" mass="47379">MLFLYLKFLNNKQRMKPIYYTLIASALLLVSCKKEEAYLAENIPILKEHNVLEDKPYSVPFKTLEPEYILEKGHLVEEFFHKHIKKDPNFSGSFLVAKNGQIIYEEYQGYSNKSKNEVLTENTPIHVASVGKVITAVTTLRLVDEGFLYLDQSVSSILPEFPHEDITVRMLLNHRSGLRYYGYYDNTIWDKSKTITNQDVLDIISTKKVSLDFIPNKKFTYCNTNYVILALIVEKITGDTFKKAVKDLVFDPLQMSHSFVFDNIEKKNEVCQSYSASNRQMHWDYMDGTYGDKNIYTNPRDMLKLDTALYSDQFLSPALKEQMFKGYSYETKGKRNYGLGFRLIEMDNGHNYTFHNGWWRGNTTSYIRLEQDSVSIILFANKYSKLSYKTIDLAHHFGDYKVGDLDL</sequence>
<dbReference type="InterPro" id="IPR001466">
    <property type="entry name" value="Beta-lactam-related"/>
</dbReference>
<keyword evidence="5" id="KW-1185">Reference proteome</keyword>
<organism evidence="4 5">
    <name type="scientific">Myroides guanonis</name>
    <dbReference type="NCBI Taxonomy" id="1150112"/>
    <lineage>
        <taxon>Bacteria</taxon>
        <taxon>Pseudomonadati</taxon>
        <taxon>Bacteroidota</taxon>
        <taxon>Flavobacteriia</taxon>
        <taxon>Flavobacteriales</taxon>
        <taxon>Flavobacteriaceae</taxon>
        <taxon>Myroides</taxon>
    </lineage>
</organism>
<feature type="domain" description="Beta-lactamase-related" evidence="3">
    <location>
        <begin position="91"/>
        <end position="383"/>
    </location>
</feature>
<dbReference type="STRING" id="1150112.SAMN04487893_1134"/>
<dbReference type="PANTHER" id="PTHR46825:SF11">
    <property type="entry name" value="PENICILLIN-BINDING PROTEIN 4"/>
    <property type="match status" value="1"/>
</dbReference>
<dbReference type="GO" id="GO:0016020">
    <property type="term" value="C:membrane"/>
    <property type="evidence" value="ECO:0007669"/>
    <property type="project" value="UniProtKB-SubCell"/>
</dbReference>